<dbReference type="InterPro" id="IPR013097">
    <property type="entry name" value="Dabb"/>
</dbReference>
<evidence type="ECO:0000313" key="5">
    <source>
        <dbReference type="Proteomes" id="UP000734854"/>
    </source>
</evidence>
<evidence type="ECO:0000259" key="3">
    <source>
        <dbReference type="PROSITE" id="PS51502"/>
    </source>
</evidence>
<dbReference type="PANTHER" id="PTHR33178:SF4">
    <property type="entry name" value="EXPRESSED PROTEIN"/>
    <property type="match status" value="1"/>
</dbReference>
<reference evidence="4 5" key="1">
    <citation type="submission" date="2020-08" db="EMBL/GenBank/DDBJ databases">
        <title>Plant Genome Project.</title>
        <authorList>
            <person name="Zhang R.-G."/>
        </authorList>
    </citation>
    <scope>NUCLEOTIDE SEQUENCE [LARGE SCALE GENOMIC DNA]</scope>
    <source>
        <tissue evidence="4">Rhizome</tissue>
    </source>
</reference>
<dbReference type="InterPro" id="IPR044662">
    <property type="entry name" value="HS1/DABB1-like"/>
</dbReference>
<dbReference type="PROSITE" id="PS51502">
    <property type="entry name" value="S_R_A_B_BARREL"/>
    <property type="match status" value="1"/>
</dbReference>
<name>A0A8J5IB89_ZINOF</name>
<organism evidence="4 5">
    <name type="scientific">Zingiber officinale</name>
    <name type="common">Ginger</name>
    <name type="synonym">Amomum zingiber</name>
    <dbReference type="NCBI Taxonomy" id="94328"/>
    <lineage>
        <taxon>Eukaryota</taxon>
        <taxon>Viridiplantae</taxon>
        <taxon>Streptophyta</taxon>
        <taxon>Embryophyta</taxon>
        <taxon>Tracheophyta</taxon>
        <taxon>Spermatophyta</taxon>
        <taxon>Magnoliopsida</taxon>
        <taxon>Liliopsida</taxon>
        <taxon>Zingiberales</taxon>
        <taxon>Zingiberaceae</taxon>
        <taxon>Zingiber</taxon>
    </lineage>
</organism>
<sequence>MASSSARSIRGRKPTKLLGDGESTKPPVLGSGREPKHELCSAATGNPSIESPSGCGGDLLQKTNPSPIPLLCSAATEKSNTKPPLSLLLTRIKTRETDIMAGIKHLVMAKFKEGAAVEQLVLDMKKLALELDIIKSFEWGEDVMKNDKYSHGFTHTFIFMFDSAEDVAAYIKHPRHVEYGKKFRSGTEKILAVDFPTVIDKIRTA</sequence>
<evidence type="ECO:0000256" key="1">
    <source>
        <dbReference type="ARBA" id="ARBA00011738"/>
    </source>
</evidence>
<evidence type="ECO:0000256" key="2">
    <source>
        <dbReference type="SAM" id="MobiDB-lite"/>
    </source>
</evidence>
<dbReference type="Pfam" id="PF07876">
    <property type="entry name" value="Dabb"/>
    <property type="match status" value="1"/>
</dbReference>
<dbReference type="SUPFAM" id="SSF54909">
    <property type="entry name" value="Dimeric alpha+beta barrel"/>
    <property type="match status" value="1"/>
</dbReference>
<accession>A0A8J5IB89</accession>
<proteinExistence type="predicted"/>
<gene>
    <name evidence="4" type="ORF">ZIOFF_004711</name>
</gene>
<dbReference type="SMART" id="SM00886">
    <property type="entry name" value="Dabb"/>
    <property type="match status" value="1"/>
</dbReference>
<dbReference type="Gene3D" id="3.30.70.100">
    <property type="match status" value="1"/>
</dbReference>
<protein>
    <recommendedName>
        <fullName evidence="3">Stress-response A/B barrel domain-containing protein</fullName>
    </recommendedName>
</protein>
<dbReference type="PANTHER" id="PTHR33178">
    <property type="match status" value="1"/>
</dbReference>
<dbReference type="EMBL" id="JACMSC010000002">
    <property type="protein sequence ID" value="KAG6530944.1"/>
    <property type="molecule type" value="Genomic_DNA"/>
</dbReference>
<comment type="subunit">
    <text evidence="1">Homodimer.</text>
</comment>
<keyword evidence="5" id="KW-1185">Reference proteome</keyword>
<dbReference type="InterPro" id="IPR011008">
    <property type="entry name" value="Dimeric_a/b-barrel"/>
</dbReference>
<evidence type="ECO:0000313" key="4">
    <source>
        <dbReference type="EMBL" id="KAG6530944.1"/>
    </source>
</evidence>
<feature type="domain" description="Stress-response A/B barrel" evidence="3">
    <location>
        <begin position="103"/>
        <end position="195"/>
    </location>
</feature>
<feature type="region of interest" description="Disordered" evidence="2">
    <location>
        <begin position="1"/>
        <end position="55"/>
    </location>
</feature>
<comment type="caution">
    <text evidence="4">The sequence shown here is derived from an EMBL/GenBank/DDBJ whole genome shotgun (WGS) entry which is preliminary data.</text>
</comment>
<dbReference type="AlphaFoldDB" id="A0A8J5IB89"/>
<dbReference type="Proteomes" id="UP000734854">
    <property type="component" value="Unassembled WGS sequence"/>
</dbReference>